<feature type="region of interest" description="Disordered" evidence="1">
    <location>
        <begin position="203"/>
        <end position="223"/>
    </location>
</feature>
<dbReference type="EMBL" id="JALJOS010000048">
    <property type="protein sequence ID" value="KAK9819289.1"/>
    <property type="molecule type" value="Genomic_DNA"/>
</dbReference>
<accession>A0AAW1QD24</accession>
<proteinExistence type="predicted"/>
<reference evidence="2 3" key="1">
    <citation type="journal article" date="2024" name="Nat. Commun.">
        <title>Phylogenomics reveals the evolutionary origins of lichenization in chlorophyte algae.</title>
        <authorList>
            <person name="Puginier C."/>
            <person name="Libourel C."/>
            <person name="Otte J."/>
            <person name="Skaloud P."/>
            <person name="Haon M."/>
            <person name="Grisel S."/>
            <person name="Petersen M."/>
            <person name="Berrin J.G."/>
            <person name="Delaux P.M."/>
            <person name="Dal Grande F."/>
            <person name="Keller J."/>
        </authorList>
    </citation>
    <scope>NUCLEOTIDE SEQUENCE [LARGE SCALE GENOMIC DNA]</scope>
    <source>
        <strain evidence="2 3">SAG 2145</strain>
    </source>
</reference>
<evidence type="ECO:0000313" key="2">
    <source>
        <dbReference type="EMBL" id="KAK9819289.1"/>
    </source>
</evidence>
<feature type="region of interest" description="Disordered" evidence="1">
    <location>
        <begin position="117"/>
        <end position="148"/>
    </location>
</feature>
<sequence length="223" mass="24412">MEVSLKLTTESNQLLQVQQQLSLVDGQLKDTISQLQGQLTQQGKELASLRSQLQLSRTHTASLLKMKKHEMLDLEFLDHRIEDLERYVYAAPSEVDHAPLQDGVDGDALLGPDIFTIREEGGSDDDDLHGAEAGSEQPESNSTGSNTNACHPLAGHGCLGGAENAPPCPPSDTVKANWGQQKNHHYRQTIKRLLRSMVDRQLHPGAVKAPDPVQSQATETQNI</sequence>
<dbReference type="Proteomes" id="UP001438707">
    <property type="component" value="Unassembled WGS sequence"/>
</dbReference>
<feature type="compositionally biased region" description="Polar residues" evidence="1">
    <location>
        <begin position="213"/>
        <end position="223"/>
    </location>
</feature>
<gene>
    <name evidence="2" type="ORF">WJX74_001453</name>
</gene>
<evidence type="ECO:0000313" key="3">
    <source>
        <dbReference type="Proteomes" id="UP001438707"/>
    </source>
</evidence>
<feature type="compositionally biased region" description="Polar residues" evidence="1">
    <location>
        <begin position="137"/>
        <end position="148"/>
    </location>
</feature>
<keyword evidence="3" id="KW-1185">Reference proteome</keyword>
<name>A0AAW1QD24_9CHLO</name>
<comment type="caution">
    <text evidence="2">The sequence shown here is derived from an EMBL/GenBank/DDBJ whole genome shotgun (WGS) entry which is preliminary data.</text>
</comment>
<protein>
    <submittedName>
        <fullName evidence="2">Uncharacterized protein</fullName>
    </submittedName>
</protein>
<evidence type="ECO:0000256" key="1">
    <source>
        <dbReference type="SAM" id="MobiDB-lite"/>
    </source>
</evidence>
<organism evidence="2 3">
    <name type="scientific">Apatococcus lobatus</name>
    <dbReference type="NCBI Taxonomy" id="904363"/>
    <lineage>
        <taxon>Eukaryota</taxon>
        <taxon>Viridiplantae</taxon>
        <taxon>Chlorophyta</taxon>
        <taxon>core chlorophytes</taxon>
        <taxon>Trebouxiophyceae</taxon>
        <taxon>Chlorellales</taxon>
        <taxon>Chlorellaceae</taxon>
        <taxon>Apatococcus</taxon>
    </lineage>
</organism>
<dbReference type="AlphaFoldDB" id="A0AAW1QD24"/>